<feature type="signal peptide" evidence="5">
    <location>
        <begin position="1"/>
        <end position="27"/>
    </location>
</feature>
<dbReference type="Gene3D" id="3.40.190.10">
    <property type="entry name" value="Periplasmic binding protein-like II"/>
    <property type="match status" value="2"/>
</dbReference>
<dbReference type="OrthoDB" id="9807134at2"/>
<reference evidence="8" key="1">
    <citation type="submission" date="2018-06" db="EMBL/GenBank/DDBJ databases">
        <authorList>
            <person name="Helene L.C."/>
            <person name="Dall'Agnol R."/>
            <person name="Delamuta J.R."/>
            <person name="Hungria M."/>
        </authorList>
    </citation>
    <scope>NUCLEOTIDE SEQUENCE [LARGE SCALE GENOMIC DNA]</scope>
    <source>
        <strain evidence="8">AC99b</strain>
    </source>
</reference>
<accession>A0A330HS67</accession>
<dbReference type="Pfam" id="PF00497">
    <property type="entry name" value="SBP_bac_3"/>
    <property type="match status" value="1"/>
</dbReference>
<comment type="similarity">
    <text evidence="2 4">Belongs to the bacterial solute-binding protein 3 family.</text>
</comment>
<sequence length="285" mass="30710">MGGNTVTSSRWIALAALALTCSTPAMAKDWKTVSVAMEGSYAPWNQTDASGKIVGFEVDILNDVCARAKLECNIVAQDWDGVIPGLTAGKFDIVMDGMSITEERMKTIDFSIPYASSPVAFLADKNGPLAQLSNSGKMIDLSKDDAESKAALDTLRKELTGKNLGLQVSTTEATFADKYLKDVANVHEYKTTDEHDLDLMAGRIDVAFADTTYFLGTLAKPDAKDLAFVGPQFKGGPILGPGIGAAFRKTDKDLQDIYNKALKAAIDDGSVSKYSLQWFKIDITK</sequence>
<organism evidence="7 8">
    <name type="scientific">Mesorhizobium hawassense</name>
    <dbReference type="NCBI Taxonomy" id="1209954"/>
    <lineage>
        <taxon>Bacteria</taxon>
        <taxon>Pseudomonadati</taxon>
        <taxon>Pseudomonadota</taxon>
        <taxon>Alphaproteobacteria</taxon>
        <taxon>Hyphomicrobiales</taxon>
        <taxon>Phyllobacteriaceae</taxon>
        <taxon>Mesorhizobium</taxon>
    </lineage>
</organism>
<dbReference type="InterPro" id="IPR018313">
    <property type="entry name" value="SBP_3_CS"/>
</dbReference>
<gene>
    <name evidence="7" type="ORF">DPM33_09805</name>
</gene>
<dbReference type="SUPFAM" id="SSF53850">
    <property type="entry name" value="Periplasmic binding protein-like II"/>
    <property type="match status" value="1"/>
</dbReference>
<evidence type="ECO:0000313" key="7">
    <source>
        <dbReference type="EMBL" id="RAZ91546.1"/>
    </source>
</evidence>
<keyword evidence="3 5" id="KW-0732">Signal</keyword>
<dbReference type="SMART" id="SM00062">
    <property type="entry name" value="PBPb"/>
    <property type="match status" value="1"/>
</dbReference>
<dbReference type="PANTHER" id="PTHR35936">
    <property type="entry name" value="MEMBRANE-BOUND LYTIC MUREIN TRANSGLYCOSYLASE F"/>
    <property type="match status" value="1"/>
</dbReference>
<dbReference type="PROSITE" id="PS01039">
    <property type="entry name" value="SBP_BACTERIAL_3"/>
    <property type="match status" value="1"/>
</dbReference>
<keyword evidence="8" id="KW-1185">Reference proteome</keyword>
<evidence type="ECO:0000256" key="3">
    <source>
        <dbReference type="ARBA" id="ARBA00022729"/>
    </source>
</evidence>
<protein>
    <submittedName>
        <fullName evidence="7">ABC transporter substrate-binding protein</fullName>
    </submittedName>
</protein>
<evidence type="ECO:0000259" key="6">
    <source>
        <dbReference type="SMART" id="SM00062"/>
    </source>
</evidence>
<proteinExistence type="inferred from homology"/>
<dbReference type="AlphaFoldDB" id="A0A330HS67"/>
<feature type="chain" id="PRO_5016368908" evidence="5">
    <location>
        <begin position="28"/>
        <end position="285"/>
    </location>
</feature>
<dbReference type="GO" id="GO:0030313">
    <property type="term" value="C:cell envelope"/>
    <property type="evidence" value="ECO:0007669"/>
    <property type="project" value="UniProtKB-SubCell"/>
</dbReference>
<comment type="caution">
    <text evidence="7">The sequence shown here is derived from an EMBL/GenBank/DDBJ whole genome shotgun (WGS) entry which is preliminary data.</text>
</comment>
<dbReference type="Proteomes" id="UP000251558">
    <property type="component" value="Unassembled WGS sequence"/>
</dbReference>
<evidence type="ECO:0000256" key="1">
    <source>
        <dbReference type="ARBA" id="ARBA00004196"/>
    </source>
</evidence>
<evidence type="ECO:0000256" key="5">
    <source>
        <dbReference type="SAM" id="SignalP"/>
    </source>
</evidence>
<name>A0A330HS67_9HYPH</name>
<reference evidence="7 8" key="2">
    <citation type="submission" date="2018-07" db="EMBL/GenBank/DDBJ databases">
        <title>Diversity of Mesorhizobium strains in Brazil.</title>
        <authorList>
            <person name="Helene L.C.F."/>
            <person name="Dall'Agnol R."/>
            <person name="Delamuta J.R.M."/>
            <person name="Hungria M."/>
        </authorList>
    </citation>
    <scope>NUCLEOTIDE SEQUENCE [LARGE SCALE GENOMIC DNA]</scope>
    <source>
        <strain evidence="7 8">AC99b</strain>
    </source>
</reference>
<evidence type="ECO:0000256" key="4">
    <source>
        <dbReference type="RuleBase" id="RU003744"/>
    </source>
</evidence>
<dbReference type="InterPro" id="IPR001638">
    <property type="entry name" value="Solute-binding_3/MltF_N"/>
</dbReference>
<dbReference type="EMBL" id="QMBP01000003">
    <property type="protein sequence ID" value="RAZ91546.1"/>
    <property type="molecule type" value="Genomic_DNA"/>
</dbReference>
<evidence type="ECO:0000256" key="2">
    <source>
        <dbReference type="ARBA" id="ARBA00010333"/>
    </source>
</evidence>
<comment type="subcellular location">
    <subcellularLocation>
        <location evidence="1">Cell envelope</location>
    </subcellularLocation>
</comment>
<dbReference type="PANTHER" id="PTHR35936:SF17">
    <property type="entry name" value="ARGININE-BINDING EXTRACELLULAR PROTEIN ARTP"/>
    <property type="match status" value="1"/>
</dbReference>
<evidence type="ECO:0000313" key="8">
    <source>
        <dbReference type="Proteomes" id="UP000251558"/>
    </source>
</evidence>
<feature type="domain" description="Solute-binding protein family 3/N-terminal" evidence="6">
    <location>
        <begin position="32"/>
        <end position="282"/>
    </location>
</feature>